<dbReference type="SUPFAM" id="SSF48008">
    <property type="entry name" value="GntR ligand-binding domain-like"/>
    <property type="match status" value="1"/>
</dbReference>
<dbReference type="InterPro" id="IPR036388">
    <property type="entry name" value="WH-like_DNA-bd_sf"/>
</dbReference>
<dbReference type="Pfam" id="PF00392">
    <property type="entry name" value="GntR"/>
    <property type="match status" value="1"/>
</dbReference>
<comment type="caution">
    <text evidence="5">The sequence shown here is derived from an EMBL/GenBank/DDBJ whole genome shotgun (WGS) entry which is preliminary data.</text>
</comment>
<dbReference type="RefSeq" id="WP_185001717.1">
    <property type="nucleotide sequence ID" value="NZ_BAAAUI010000022.1"/>
</dbReference>
<evidence type="ECO:0000256" key="1">
    <source>
        <dbReference type="ARBA" id="ARBA00023015"/>
    </source>
</evidence>
<dbReference type="GO" id="GO:0043565">
    <property type="term" value="F:sequence-specific DNA binding"/>
    <property type="evidence" value="ECO:0007669"/>
    <property type="project" value="InterPro"/>
</dbReference>
<evidence type="ECO:0000256" key="3">
    <source>
        <dbReference type="ARBA" id="ARBA00023163"/>
    </source>
</evidence>
<dbReference type="InterPro" id="IPR036390">
    <property type="entry name" value="WH_DNA-bd_sf"/>
</dbReference>
<dbReference type="PANTHER" id="PTHR43537">
    <property type="entry name" value="TRANSCRIPTIONAL REGULATOR, GNTR FAMILY"/>
    <property type="match status" value="1"/>
</dbReference>
<protein>
    <submittedName>
        <fullName evidence="5">DNA-binding GntR family transcriptional regulator</fullName>
    </submittedName>
</protein>
<dbReference type="SUPFAM" id="SSF46785">
    <property type="entry name" value="Winged helix' DNA-binding domain"/>
    <property type="match status" value="1"/>
</dbReference>
<accession>A0A7W7FSW3</accession>
<dbReference type="CDD" id="cd07377">
    <property type="entry name" value="WHTH_GntR"/>
    <property type="match status" value="1"/>
</dbReference>
<organism evidence="5 6">
    <name type="scientific">Crossiella cryophila</name>
    <dbReference type="NCBI Taxonomy" id="43355"/>
    <lineage>
        <taxon>Bacteria</taxon>
        <taxon>Bacillati</taxon>
        <taxon>Actinomycetota</taxon>
        <taxon>Actinomycetes</taxon>
        <taxon>Pseudonocardiales</taxon>
        <taxon>Pseudonocardiaceae</taxon>
        <taxon>Crossiella</taxon>
    </lineage>
</organism>
<proteinExistence type="predicted"/>
<dbReference type="InterPro" id="IPR011711">
    <property type="entry name" value="GntR_C"/>
</dbReference>
<dbReference type="SMART" id="SM00345">
    <property type="entry name" value="HTH_GNTR"/>
    <property type="match status" value="1"/>
</dbReference>
<keyword evidence="3" id="KW-0804">Transcription</keyword>
<dbReference type="PRINTS" id="PR00035">
    <property type="entry name" value="HTHGNTR"/>
</dbReference>
<dbReference type="InterPro" id="IPR000524">
    <property type="entry name" value="Tscrpt_reg_HTH_GntR"/>
</dbReference>
<dbReference type="EMBL" id="JACHMH010000001">
    <property type="protein sequence ID" value="MBB4675803.1"/>
    <property type="molecule type" value="Genomic_DNA"/>
</dbReference>
<keyword evidence="2 5" id="KW-0238">DNA-binding</keyword>
<sequence length="214" mass="23553">MALAAEKAYQTLRAGILDGTHQPAQRLAEVELAEGLGLSRTPVREALRRLEVEGLVELEPHRGARVAQWTRADVEELYDLRMLLESFVAARAATRIGQGALVRLAQLRDVMAAAATAGPDQDLTRVAEANYEFHAIIAAAAASPRVLAMLTTVIELPLVLRTFHDYQPAELARSLSHHRELVDALTEGDPDWAEAVMRAHVLAAKRVLLRVYTR</sequence>
<evidence type="ECO:0000256" key="2">
    <source>
        <dbReference type="ARBA" id="ARBA00023125"/>
    </source>
</evidence>
<dbReference type="AlphaFoldDB" id="A0A7W7FSW3"/>
<dbReference type="PROSITE" id="PS50949">
    <property type="entry name" value="HTH_GNTR"/>
    <property type="match status" value="1"/>
</dbReference>
<dbReference type="InterPro" id="IPR008920">
    <property type="entry name" value="TF_FadR/GntR_C"/>
</dbReference>
<dbReference type="GO" id="GO:0003700">
    <property type="term" value="F:DNA-binding transcription factor activity"/>
    <property type="evidence" value="ECO:0007669"/>
    <property type="project" value="InterPro"/>
</dbReference>
<dbReference type="Proteomes" id="UP000533598">
    <property type="component" value="Unassembled WGS sequence"/>
</dbReference>
<dbReference type="SMART" id="SM00895">
    <property type="entry name" value="FCD"/>
    <property type="match status" value="1"/>
</dbReference>
<name>A0A7W7FSW3_9PSEU</name>
<evidence type="ECO:0000313" key="5">
    <source>
        <dbReference type="EMBL" id="MBB4675803.1"/>
    </source>
</evidence>
<dbReference type="Gene3D" id="1.10.10.10">
    <property type="entry name" value="Winged helix-like DNA-binding domain superfamily/Winged helix DNA-binding domain"/>
    <property type="match status" value="1"/>
</dbReference>
<dbReference type="Gene3D" id="1.20.120.530">
    <property type="entry name" value="GntR ligand-binding domain-like"/>
    <property type="match status" value="1"/>
</dbReference>
<evidence type="ECO:0000259" key="4">
    <source>
        <dbReference type="PROSITE" id="PS50949"/>
    </source>
</evidence>
<gene>
    <name evidence="5" type="ORF">HNR67_001921</name>
</gene>
<evidence type="ECO:0000313" key="6">
    <source>
        <dbReference type="Proteomes" id="UP000533598"/>
    </source>
</evidence>
<reference evidence="5 6" key="1">
    <citation type="submission" date="2020-08" db="EMBL/GenBank/DDBJ databases">
        <title>Sequencing the genomes of 1000 actinobacteria strains.</title>
        <authorList>
            <person name="Klenk H.-P."/>
        </authorList>
    </citation>
    <scope>NUCLEOTIDE SEQUENCE [LARGE SCALE GENOMIC DNA]</scope>
    <source>
        <strain evidence="5 6">DSM 44230</strain>
    </source>
</reference>
<dbReference type="Pfam" id="PF07729">
    <property type="entry name" value="FCD"/>
    <property type="match status" value="1"/>
</dbReference>
<dbReference type="PANTHER" id="PTHR43537:SF24">
    <property type="entry name" value="GLUCONATE OPERON TRANSCRIPTIONAL REPRESSOR"/>
    <property type="match status" value="1"/>
</dbReference>
<dbReference type="InterPro" id="IPR000485">
    <property type="entry name" value="AsnC-type_HTH_dom"/>
</dbReference>
<dbReference type="PRINTS" id="PR00033">
    <property type="entry name" value="HTHASNC"/>
</dbReference>
<feature type="domain" description="HTH gntR-type" evidence="4">
    <location>
        <begin position="2"/>
        <end position="69"/>
    </location>
</feature>
<keyword evidence="6" id="KW-1185">Reference proteome</keyword>
<keyword evidence="1" id="KW-0805">Transcription regulation</keyword>